<evidence type="ECO:0000256" key="1">
    <source>
        <dbReference type="ARBA" id="ARBA00009981"/>
    </source>
</evidence>
<evidence type="ECO:0000313" key="2">
    <source>
        <dbReference type="EMBL" id="MEJ2866441.1"/>
    </source>
</evidence>
<accession>A0ABU8MGT9</accession>
<protein>
    <submittedName>
        <fullName evidence="2">Type II toxin-antitoxin system prevent-host-death family antitoxin</fullName>
    </submittedName>
</protein>
<sequence>MDEVSMRDLRNAGGDVLARVENGESLTVTRDGRPVGQLVPVPRPRLTREALLSRWRGVPLIDADAFRADLDDVIDSHL</sequence>
<dbReference type="EMBL" id="JBBEGN010000001">
    <property type="protein sequence ID" value="MEJ2866441.1"/>
    <property type="molecule type" value="Genomic_DNA"/>
</dbReference>
<name>A0ABU8MGT9_9PSEU</name>
<dbReference type="RefSeq" id="WP_337693063.1">
    <property type="nucleotide sequence ID" value="NZ_JBBEGN010000001.1"/>
</dbReference>
<gene>
    <name evidence="2" type="ORF">WCD74_01605</name>
</gene>
<dbReference type="SUPFAM" id="SSF143120">
    <property type="entry name" value="YefM-like"/>
    <property type="match status" value="1"/>
</dbReference>
<reference evidence="2 3" key="1">
    <citation type="submission" date="2024-03" db="EMBL/GenBank/DDBJ databases">
        <title>Actinomycetospora sp. OC33-EN08, a novel actinomycete isolated from wild orchid (Aerides multiflora).</title>
        <authorList>
            <person name="Suriyachadkun C."/>
        </authorList>
    </citation>
    <scope>NUCLEOTIDE SEQUENCE [LARGE SCALE GENOMIC DNA]</scope>
    <source>
        <strain evidence="2 3">OC33-EN08</strain>
    </source>
</reference>
<organism evidence="2 3">
    <name type="scientific">Actinomycetospora aurantiaca</name>
    <dbReference type="NCBI Taxonomy" id="3129233"/>
    <lineage>
        <taxon>Bacteria</taxon>
        <taxon>Bacillati</taxon>
        <taxon>Actinomycetota</taxon>
        <taxon>Actinomycetes</taxon>
        <taxon>Pseudonocardiales</taxon>
        <taxon>Pseudonocardiaceae</taxon>
        <taxon>Actinomycetospora</taxon>
    </lineage>
</organism>
<comment type="similarity">
    <text evidence="1">Belongs to the phD/YefM antitoxin family.</text>
</comment>
<comment type="caution">
    <text evidence="2">The sequence shown here is derived from an EMBL/GenBank/DDBJ whole genome shotgun (WGS) entry which is preliminary data.</text>
</comment>
<keyword evidence="3" id="KW-1185">Reference proteome</keyword>
<evidence type="ECO:0000313" key="3">
    <source>
        <dbReference type="Proteomes" id="UP001385809"/>
    </source>
</evidence>
<proteinExistence type="inferred from homology"/>
<dbReference type="Gene3D" id="3.40.1620.10">
    <property type="entry name" value="YefM-like domain"/>
    <property type="match status" value="1"/>
</dbReference>
<dbReference type="Proteomes" id="UP001385809">
    <property type="component" value="Unassembled WGS sequence"/>
</dbReference>
<dbReference type="NCBIfam" id="TIGR01552">
    <property type="entry name" value="phd_fam"/>
    <property type="match status" value="1"/>
</dbReference>
<dbReference type="InterPro" id="IPR036165">
    <property type="entry name" value="YefM-like_sf"/>
</dbReference>